<dbReference type="InterPro" id="IPR041612">
    <property type="entry name" value="YfiR_C"/>
</dbReference>
<feature type="DNA-binding region" description="H-T-H motif" evidence="2">
    <location>
        <begin position="34"/>
        <end position="53"/>
    </location>
</feature>
<name>A0ABT9CEK3_9BACL</name>
<dbReference type="PANTHER" id="PTHR30055">
    <property type="entry name" value="HTH-TYPE TRANSCRIPTIONAL REGULATOR RUTR"/>
    <property type="match status" value="1"/>
</dbReference>
<dbReference type="SUPFAM" id="SSF48498">
    <property type="entry name" value="Tetracyclin repressor-like, C-terminal domain"/>
    <property type="match status" value="1"/>
</dbReference>
<evidence type="ECO:0000259" key="3">
    <source>
        <dbReference type="PROSITE" id="PS50977"/>
    </source>
</evidence>
<organism evidence="4 5">
    <name type="scientific">Paenibacillus lacisoli</name>
    <dbReference type="NCBI Taxonomy" id="3064525"/>
    <lineage>
        <taxon>Bacteria</taxon>
        <taxon>Bacillati</taxon>
        <taxon>Bacillota</taxon>
        <taxon>Bacilli</taxon>
        <taxon>Bacillales</taxon>
        <taxon>Paenibacillaceae</taxon>
        <taxon>Paenibacillus</taxon>
    </lineage>
</organism>
<protein>
    <submittedName>
        <fullName evidence="4">TetR family transcriptional regulator</fullName>
    </submittedName>
</protein>
<evidence type="ECO:0000256" key="1">
    <source>
        <dbReference type="ARBA" id="ARBA00023125"/>
    </source>
</evidence>
<dbReference type="PROSITE" id="PS50977">
    <property type="entry name" value="HTH_TETR_2"/>
    <property type="match status" value="1"/>
</dbReference>
<dbReference type="InterPro" id="IPR036271">
    <property type="entry name" value="Tet_transcr_reg_TetR-rel_C_sf"/>
</dbReference>
<accession>A0ABT9CEK3</accession>
<sequence length="208" mass="23347">MSPKVNEEYKEQKKREILNTAIAVFTRKGYTDTTMKDIVEESGMSRGAVYSYFSSTEEMMVAILGLLDTENQEQLQTAVNADSQAGVWDRIENFIQEGIQDIDNQKRGLTPALYEFFLNLYRQGKSYSLVAGRYDAALEMFAGLFQRGVDAGEFKPLVPVWVIAAMMITMMDGLVLDSCMLGTEKIMLEEQMSASLHAVRHLLGVDQG</sequence>
<dbReference type="Pfam" id="PF00440">
    <property type="entry name" value="TetR_N"/>
    <property type="match status" value="1"/>
</dbReference>
<dbReference type="InterPro" id="IPR050109">
    <property type="entry name" value="HTH-type_TetR-like_transc_reg"/>
</dbReference>
<dbReference type="Gene3D" id="1.10.357.10">
    <property type="entry name" value="Tetracycline Repressor, domain 2"/>
    <property type="match status" value="1"/>
</dbReference>
<evidence type="ECO:0000313" key="4">
    <source>
        <dbReference type="EMBL" id="MDO7907695.1"/>
    </source>
</evidence>
<dbReference type="PANTHER" id="PTHR30055:SF211">
    <property type="entry name" value="TRANSCRIPTIONAL REGULATOR, TETR FAMILY"/>
    <property type="match status" value="1"/>
</dbReference>
<evidence type="ECO:0000313" key="5">
    <source>
        <dbReference type="Proteomes" id="UP001240171"/>
    </source>
</evidence>
<dbReference type="Gene3D" id="1.10.10.60">
    <property type="entry name" value="Homeodomain-like"/>
    <property type="match status" value="1"/>
</dbReference>
<comment type="caution">
    <text evidence="4">The sequence shown here is derived from an EMBL/GenBank/DDBJ whole genome shotgun (WGS) entry which is preliminary data.</text>
</comment>
<dbReference type="Pfam" id="PF17922">
    <property type="entry name" value="TetR_C_17"/>
    <property type="match status" value="1"/>
</dbReference>
<dbReference type="SUPFAM" id="SSF46689">
    <property type="entry name" value="Homeodomain-like"/>
    <property type="match status" value="1"/>
</dbReference>
<dbReference type="RefSeq" id="WP_305025020.1">
    <property type="nucleotide sequence ID" value="NZ_JAUQTB010000009.1"/>
</dbReference>
<feature type="domain" description="HTH tetR-type" evidence="3">
    <location>
        <begin position="11"/>
        <end position="71"/>
    </location>
</feature>
<dbReference type="InterPro" id="IPR009057">
    <property type="entry name" value="Homeodomain-like_sf"/>
</dbReference>
<dbReference type="Proteomes" id="UP001240171">
    <property type="component" value="Unassembled WGS sequence"/>
</dbReference>
<evidence type="ECO:0000256" key="2">
    <source>
        <dbReference type="PROSITE-ProRule" id="PRU00335"/>
    </source>
</evidence>
<keyword evidence="5" id="KW-1185">Reference proteome</keyword>
<reference evidence="4 5" key="1">
    <citation type="submission" date="2023-07" db="EMBL/GenBank/DDBJ databases">
        <title>Paenibacillus sp. JX-17 nov. isolated from soil.</title>
        <authorList>
            <person name="Wan Y."/>
            <person name="Liu B."/>
        </authorList>
    </citation>
    <scope>NUCLEOTIDE SEQUENCE [LARGE SCALE GENOMIC DNA]</scope>
    <source>
        <strain evidence="4 5">JX-17</strain>
    </source>
</reference>
<dbReference type="PRINTS" id="PR00455">
    <property type="entry name" value="HTHTETR"/>
</dbReference>
<dbReference type="EMBL" id="JAUQTB010000009">
    <property type="protein sequence ID" value="MDO7907695.1"/>
    <property type="molecule type" value="Genomic_DNA"/>
</dbReference>
<proteinExistence type="predicted"/>
<dbReference type="InterPro" id="IPR001647">
    <property type="entry name" value="HTH_TetR"/>
</dbReference>
<gene>
    <name evidence="4" type="ORF">Q5741_14890</name>
</gene>
<keyword evidence="1 2" id="KW-0238">DNA-binding</keyword>